<dbReference type="Proteomes" id="UP000237631">
    <property type="component" value="Unassembled WGS sequence"/>
</dbReference>
<name>A0A2S6C8Z6_9PEZI</name>
<evidence type="ECO:0000256" key="1">
    <source>
        <dbReference type="SAM" id="MobiDB-lite"/>
    </source>
</evidence>
<feature type="region of interest" description="Disordered" evidence="1">
    <location>
        <begin position="208"/>
        <end position="233"/>
    </location>
</feature>
<proteinExistence type="predicted"/>
<evidence type="ECO:0000313" key="3">
    <source>
        <dbReference type="Proteomes" id="UP000237631"/>
    </source>
</evidence>
<organism evidence="2 3">
    <name type="scientific">Cercospora berteroae</name>
    <dbReference type="NCBI Taxonomy" id="357750"/>
    <lineage>
        <taxon>Eukaryota</taxon>
        <taxon>Fungi</taxon>
        <taxon>Dikarya</taxon>
        <taxon>Ascomycota</taxon>
        <taxon>Pezizomycotina</taxon>
        <taxon>Dothideomycetes</taxon>
        <taxon>Dothideomycetidae</taxon>
        <taxon>Mycosphaerellales</taxon>
        <taxon>Mycosphaerellaceae</taxon>
        <taxon>Cercospora</taxon>
    </lineage>
</organism>
<reference evidence="3" key="1">
    <citation type="journal article" date="2017" name="bioRxiv">
        <title>Conservation of a gene cluster reveals novel cercosporin biosynthetic mechanisms and extends production to the genus Colletotrichum.</title>
        <authorList>
            <person name="de Jonge R."/>
            <person name="Ebert M.K."/>
            <person name="Huitt-Roehl C.R."/>
            <person name="Pal P."/>
            <person name="Suttle J.C."/>
            <person name="Spanner R.E."/>
            <person name="Neubauer J.D."/>
            <person name="Jurick W.M.II."/>
            <person name="Stott K.A."/>
            <person name="Secor G.A."/>
            <person name="Thomma B.P.H.J."/>
            <person name="Van de Peer Y."/>
            <person name="Townsend C.A."/>
            <person name="Bolton M.D."/>
        </authorList>
    </citation>
    <scope>NUCLEOTIDE SEQUENCE [LARGE SCALE GENOMIC DNA]</scope>
    <source>
        <strain evidence="3">CBS538.71</strain>
    </source>
</reference>
<keyword evidence="3" id="KW-1185">Reference proteome</keyword>
<evidence type="ECO:0000313" key="2">
    <source>
        <dbReference type="EMBL" id="PPJ56190.1"/>
    </source>
</evidence>
<sequence>MAGHPFDLELGQLDLVSTTSGLRLQLTSKAQVVASAHDLETLAELVTTCGPLHPKWAWVTLTQGFRLTIRLHFPPCDRGEEARLAEQLAQRLSDDNLWQQLQLEPKAKEISLDTTESCMRIRVVLDDCERKKSDPWSKAHKLAQNVPARDIQPPPGVPRAELSEAVLSMTFTAPETCKRRKTGGSPDHNMIKSESPDEVLPDAAHHPLLGPRSCSPGVHSMRRTRTTPERSNSCADMLSATLQNIPEDEVQIGYAQLLRPSLKRCWSTGDMVPNMDDQIAALPLLFSAGLRYSIAVPLKCSIKDIVVSASESLKHLADVCPSGFSPGFLEAVASRAAFVPTISHALSNVCAVNARSQTLGNKLKEIARRDGLTTRQQSNMSMMQDSLGSHMWTFLTANLQKSDRASRARLMMNREQSSTPFEMLTLDGSAFRTLGPDEPETWPEEAHCCCGEDDCVCMPDLDLDQMLDEGSDEFLVLDAPSASVEDSRAESHNQVSQARDARVANLDDEVFYGSEHSQMLEKDSFLGVVPDVVFVGTVCKDDGMLMELDFDAEEMLAI</sequence>
<protein>
    <submittedName>
        <fullName evidence="2">Uncharacterized protein</fullName>
    </submittedName>
</protein>
<dbReference type="OrthoDB" id="4187154at2759"/>
<dbReference type="EMBL" id="PNEN01000523">
    <property type="protein sequence ID" value="PPJ56190.1"/>
    <property type="molecule type" value="Genomic_DNA"/>
</dbReference>
<dbReference type="AlphaFoldDB" id="A0A2S6C8Z6"/>
<dbReference type="STRING" id="357750.A0A2S6C8Z6"/>
<gene>
    <name evidence="2" type="ORF">CBER1_10344</name>
</gene>
<comment type="caution">
    <text evidence="2">The sequence shown here is derived from an EMBL/GenBank/DDBJ whole genome shotgun (WGS) entry which is preliminary data.</text>
</comment>
<accession>A0A2S6C8Z6</accession>